<dbReference type="GeneID" id="34315198"/>
<keyword evidence="7 9" id="KW-0472">Membrane</keyword>
<feature type="transmembrane region" description="Helical" evidence="10">
    <location>
        <begin position="30"/>
        <end position="60"/>
    </location>
</feature>
<evidence type="ECO:0000313" key="11">
    <source>
        <dbReference type="EMBL" id="EKO15319.1"/>
    </source>
</evidence>
<feature type="transmembrane region" description="Helical" evidence="10">
    <location>
        <begin position="304"/>
        <end position="319"/>
    </location>
</feature>
<keyword evidence="3 9" id="KW-1003">Cell membrane</keyword>
<dbReference type="InterPro" id="IPR004299">
    <property type="entry name" value="MBOAT_fam"/>
</dbReference>
<evidence type="ECO:0000256" key="2">
    <source>
        <dbReference type="ARBA" id="ARBA00010323"/>
    </source>
</evidence>
<comment type="similarity">
    <text evidence="2 9">Belongs to the membrane-bound acyltransferase family.</text>
</comment>
<dbReference type="AlphaFoldDB" id="A0A0E2B240"/>
<feature type="transmembrane region" description="Helical" evidence="10">
    <location>
        <begin position="112"/>
        <end position="134"/>
    </location>
</feature>
<dbReference type="Pfam" id="PF03062">
    <property type="entry name" value="MBOAT"/>
    <property type="match status" value="1"/>
</dbReference>
<evidence type="ECO:0000256" key="3">
    <source>
        <dbReference type="ARBA" id="ARBA00022475"/>
    </source>
</evidence>
<evidence type="ECO:0000256" key="5">
    <source>
        <dbReference type="ARBA" id="ARBA00022692"/>
    </source>
</evidence>
<organism evidence="11 12">
    <name type="scientific">Leptospira kirschneri str. H1</name>
    <dbReference type="NCBI Taxonomy" id="1049966"/>
    <lineage>
        <taxon>Bacteria</taxon>
        <taxon>Pseudomonadati</taxon>
        <taxon>Spirochaetota</taxon>
        <taxon>Spirochaetia</taxon>
        <taxon>Leptospirales</taxon>
        <taxon>Leptospiraceae</taxon>
        <taxon>Leptospira</taxon>
    </lineage>
</organism>
<name>A0A0E2B240_9LEPT</name>
<dbReference type="GO" id="GO:0016746">
    <property type="term" value="F:acyltransferase activity"/>
    <property type="evidence" value="ECO:0007669"/>
    <property type="project" value="UniProtKB-KW"/>
</dbReference>
<dbReference type="PIRSF" id="PIRSF500217">
    <property type="entry name" value="AlgI"/>
    <property type="match status" value="1"/>
</dbReference>
<keyword evidence="6 10" id="KW-1133">Transmembrane helix</keyword>
<evidence type="ECO:0000256" key="6">
    <source>
        <dbReference type="ARBA" id="ARBA00022989"/>
    </source>
</evidence>
<dbReference type="PANTHER" id="PTHR13285:SF23">
    <property type="entry name" value="TEICHOIC ACID D-ALANYLTRANSFERASE"/>
    <property type="match status" value="1"/>
</dbReference>
<evidence type="ECO:0000256" key="1">
    <source>
        <dbReference type="ARBA" id="ARBA00004651"/>
    </source>
</evidence>
<evidence type="ECO:0000313" key="12">
    <source>
        <dbReference type="Proteomes" id="UP000006253"/>
    </source>
</evidence>
<protein>
    <submittedName>
        <fullName evidence="11">Putative alginate O-acetyltransferase AlgI</fullName>
    </submittedName>
</protein>
<evidence type="ECO:0000256" key="4">
    <source>
        <dbReference type="ARBA" id="ARBA00022679"/>
    </source>
</evidence>
<dbReference type="GO" id="GO:0042121">
    <property type="term" value="P:alginic acid biosynthetic process"/>
    <property type="evidence" value="ECO:0007669"/>
    <property type="project" value="InterPro"/>
</dbReference>
<reference evidence="11 12" key="1">
    <citation type="submission" date="2012-10" db="EMBL/GenBank/DDBJ databases">
        <authorList>
            <person name="Harkins D.M."/>
            <person name="Durkin A.S."/>
            <person name="Brinkac L.M."/>
            <person name="Selengut J.D."/>
            <person name="Sanka R."/>
            <person name="DePew J."/>
            <person name="Purushe J."/>
            <person name="Peacock S.J."/>
            <person name="Thaipadungpanit J."/>
            <person name="Wuthiekanun V.W."/>
            <person name="Day N.P."/>
            <person name="Vinetz J.M."/>
            <person name="Sutton G.G."/>
            <person name="Nelson W.C."/>
            <person name="Fouts D.E."/>
        </authorList>
    </citation>
    <scope>NUCLEOTIDE SEQUENCE [LARGE SCALE GENOMIC DNA]</scope>
    <source>
        <strain evidence="11 12">H1</strain>
    </source>
</reference>
<sequence>MIFTSTLFLLFFLCVYIIYWSYNGKSYREWVIVIASLIFYATWSIPFLFHLLGILYINYLAIQSLFKKKSLFVLRTIVILDLINLGIFKYFYFFTDNFYTWTSWKFLDQKTFGFQIILPLAISFYTFQIIAFVVDVYRGKIIENCGFFRFVLFILFFPQLVAGPIMRHQDFFPILDKVKIKPSYVYAGLYLLGLGVAKKILVADNIAALIDPVYRNPSEYDGNSLFWAAQGFTWQVYCDFSGYTDIARGCAFLLGFNIPVNFRAPFFGQNVQDLWRRWHITLATWLRDYIYIPLGGSRTSEPRVYLNLIITFTLGGFWHGASWTYVVWGFWHGFWLVIDRLMEKIGVPKLPEKGFIWWLVRAFFVYSIFMIGAVFFRSQSVSDAWHVLYYGFQWISEPTKSILKSSLLIPFLIGGILLHTLEYFEKWSRFYFKYRKILISIFLILLVLLLSNYAGKSQDFIYFQF</sequence>
<comment type="caution">
    <text evidence="11">The sequence shown here is derived from an EMBL/GenBank/DDBJ whole genome shotgun (WGS) entry which is preliminary data.</text>
</comment>
<evidence type="ECO:0000256" key="7">
    <source>
        <dbReference type="ARBA" id="ARBA00023136"/>
    </source>
</evidence>
<dbReference type="RefSeq" id="WP_004759832.1">
    <property type="nucleotide sequence ID" value="NZ_AHMY02000048.1"/>
</dbReference>
<feature type="transmembrane region" description="Helical" evidence="10">
    <location>
        <begin position="7"/>
        <end position="24"/>
    </location>
</feature>
<evidence type="ECO:0000256" key="8">
    <source>
        <dbReference type="ARBA" id="ARBA00023315"/>
    </source>
</evidence>
<comment type="subcellular location">
    <subcellularLocation>
        <location evidence="1">Cell membrane</location>
        <topology evidence="1">Multi-pass membrane protein</topology>
    </subcellularLocation>
</comment>
<evidence type="ECO:0000256" key="10">
    <source>
        <dbReference type="SAM" id="Phobius"/>
    </source>
</evidence>
<dbReference type="GO" id="GO:0005886">
    <property type="term" value="C:plasma membrane"/>
    <property type="evidence" value="ECO:0007669"/>
    <property type="project" value="UniProtKB-SubCell"/>
</dbReference>
<feature type="transmembrane region" description="Helical" evidence="10">
    <location>
        <begin position="146"/>
        <end position="166"/>
    </location>
</feature>
<dbReference type="Proteomes" id="UP000006253">
    <property type="component" value="Unassembled WGS sequence"/>
</dbReference>
<keyword evidence="4 9" id="KW-0808">Transferase</keyword>
<dbReference type="EMBL" id="AHMY02000048">
    <property type="protein sequence ID" value="EKO15319.1"/>
    <property type="molecule type" value="Genomic_DNA"/>
</dbReference>
<dbReference type="InterPro" id="IPR028362">
    <property type="entry name" value="AlgI"/>
</dbReference>
<evidence type="ECO:0000256" key="9">
    <source>
        <dbReference type="PIRNR" id="PIRNR016636"/>
    </source>
</evidence>
<dbReference type="InterPro" id="IPR024194">
    <property type="entry name" value="Ac/AlaTfrase_AlgI/DltB"/>
</dbReference>
<dbReference type="InterPro" id="IPR051085">
    <property type="entry name" value="MB_O-acyltransferase"/>
</dbReference>
<accession>A0A0E2B240</accession>
<keyword evidence="8 9" id="KW-0012">Acyltransferase</keyword>
<dbReference type="PIRSF" id="PIRSF016636">
    <property type="entry name" value="AlgI_DltB"/>
    <property type="match status" value="1"/>
</dbReference>
<keyword evidence="5 10" id="KW-0812">Transmembrane</keyword>
<proteinExistence type="inferred from homology"/>
<dbReference type="PANTHER" id="PTHR13285">
    <property type="entry name" value="ACYLTRANSFERASE"/>
    <property type="match status" value="1"/>
</dbReference>
<feature type="transmembrane region" description="Helical" evidence="10">
    <location>
        <begin position="437"/>
        <end position="455"/>
    </location>
</feature>
<feature type="transmembrane region" description="Helical" evidence="10">
    <location>
        <begin position="72"/>
        <end position="92"/>
    </location>
</feature>
<gene>
    <name evidence="11" type="ORF">LEP1GSC081_0972</name>
</gene>
<feature type="transmembrane region" description="Helical" evidence="10">
    <location>
        <begin position="186"/>
        <end position="210"/>
    </location>
</feature>
<feature type="transmembrane region" description="Helical" evidence="10">
    <location>
        <begin position="354"/>
        <end position="376"/>
    </location>
</feature>